<dbReference type="InterPro" id="IPR022803">
    <property type="entry name" value="Ribosomal_uL5_dom_sf"/>
</dbReference>
<dbReference type="NCBIfam" id="NF000585">
    <property type="entry name" value="PRK00010.1"/>
    <property type="match status" value="1"/>
</dbReference>
<dbReference type="AlphaFoldDB" id="A0A2M8KDF5"/>
<comment type="similarity">
    <text evidence="1 5 6">Belongs to the universal ribosomal protein uL5 family.</text>
</comment>
<dbReference type="Gene3D" id="3.30.1440.10">
    <property type="match status" value="1"/>
</dbReference>
<feature type="domain" description="Large ribosomal subunit protein uL5 C-terminal" evidence="8">
    <location>
        <begin position="87"/>
        <end position="179"/>
    </location>
</feature>
<dbReference type="InterPro" id="IPR020930">
    <property type="entry name" value="Ribosomal_uL5_bac-type"/>
</dbReference>
<proteinExistence type="inferred from homology"/>
<dbReference type="GO" id="GO:1990904">
    <property type="term" value="C:ribonucleoprotein complex"/>
    <property type="evidence" value="ECO:0007669"/>
    <property type="project" value="UniProtKB-KW"/>
</dbReference>
<dbReference type="HAMAP" id="MF_01333_B">
    <property type="entry name" value="Ribosomal_uL5_B"/>
    <property type="match status" value="1"/>
</dbReference>
<dbReference type="InterPro" id="IPR002132">
    <property type="entry name" value="Ribosomal_uL5"/>
</dbReference>
<keyword evidence="2 5" id="KW-0689">Ribosomal protein</keyword>
<comment type="function">
    <text evidence="5">This is 1 of the proteins that bind and probably mediate the attachment of the 5S RNA into the large ribosomal subunit, where it forms part of the central protuberance. In the 70S ribosome it contacts protein S13 of the 30S subunit (bridge B1b), connecting the 2 subunits; this bridge is implicated in subunit movement. Contacts the P site tRNA; the 5S rRNA and some of its associated proteins might help stabilize positioning of ribosome-bound tRNAs.</text>
</comment>
<dbReference type="SUPFAM" id="SSF55282">
    <property type="entry name" value="RL5-like"/>
    <property type="match status" value="1"/>
</dbReference>
<dbReference type="Pfam" id="PF00281">
    <property type="entry name" value="Ribosomal_L5"/>
    <property type="match status" value="1"/>
</dbReference>
<name>A0A2M8KDF5_9BACT</name>
<dbReference type="PANTHER" id="PTHR11994">
    <property type="entry name" value="60S RIBOSOMAL PROTEIN L11-RELATED"/>
    <property type="match status" value="1"/>
</dbReference>
<dbReference type="Pfam" id="PF00673">
    <property type="entry name" value="Ribosomal_L5_C"/>
    <property type="match status" value="1"/>
</dbReference>
<sequence length="181" mass="20486">MKSKNLKELYFSEVRPNLKKDLGFKNEMAVPKMLKVTLDTGIGRFLKDEKAKDGIYNDLMIISGQKPKKCPAKRAIASFKTREGLIIGYKVTLRGQRMYDFLTRFINIVLPRTRDFRGLDLKGIDKGGNLNIGVKEQLAFPEISQESVHVIFGLGITVTTNSNNQKEAEALFRALGFPFKK</sequence>
<dbReference type="GO" id="GO:0006412">
    <property type="term" value="P:translation"/>
    <property type="evidence" value="ECO:0007669"/>
    <property type="project" value="UniProtKB-UniRule"/>
</dbReference>
<evidence type="ECO:0000256" key="4">
    <source>
        <dbReference type="ARBA" id="ARBA00035245"/>
    </source>
</evidence>
<evidence type="ECO:0000313" key="9">
    <source>
        <dbReference type="EMBL" id="PJE57951.1"/>
    </source>
</evidence>
<accession>A0A2M8KDF5</accession>
<dbReference type="InterPro" id="IPR031309">
    <property type="entry name" value="Ribosomal_uL5_C"/>
</dbReference>
<evidence type="ECO:0000256" key="2">
    <source>
        <dbReference type="ARBA" id="ARBA00022980"/>
    </source>
</evidence>
<evidence type="ECO:0000259" key="7">
    <source>
        <dbReference type="Pfam" id="PF00281"/>
    </source>
</evidence>
<dbReference type="EMBL" id="PFDW01000069">
    <property type="protein sequence ID" value="PJE57951.1"/>
    <property type="molecule type" value="Genomic_DNA"/>
</dbReference>
<dbReference type="Proteomes" id="UP000231450">
    <property type="component" value="Unassembled WGS sequence"/>
</dbReference>
<protein>
    <recommendedName>
        <fullName evidence="4 5">Large ribosomal subunit protein uL5</fullName>
    </recommendedName>
</protein>
<dbReference type="InterPro" id="IPR031310">
    <property type="entry name" value="Ribosomal_uL5_N"/>
</dbReference>
<feature type="domain" description="Large ribosomal subunit protein uL5 N-terminal" evidence="7">
    <location>
        <begin position="26"/>
        <end position="82"/>
    </location>
</feature>
<keyword evidence="5" id="KW-0694">RNA-binding</keyword>
<dbReference type="GO" id="GO:0005840">
    <property type="term" value="C:ribosome"/>
    <property type="evidence" value="ECO:0007669"/>
    <property type="project" value="UniProtKB-KW"/>
</dbReference>
<comment type="caution">
    <text evidence="9">The sequence shown here is derived from an EMBL/GenBank/DDBJ whole genome shotgun (WGS) entry which is preliminary data.</text>
</comment>
<evidence type="ECO:0000313" key="10">
    <source>
        <dbReference type="Proteomes" id="UP000231450"/>
    </source>
</evidence>
<dbReference type="GO" id="GO:0019843">
    <property type="term" value="F:rRNA binding"/>
    <property type="evidence" value="ECO:0007669"/>
    <property type="project" value="UniProtKB-UniRule"/>
</dbReference>
<keyword evidence="5" id="KW-0820">tRNA-binding</keyword>
<keyword evidence="3 5" id="KW-0687">Ribonucleoprotein</keyword>
<evidence type="ECO:0000256" key="6">
    <source>
        <dbReference type="RuleBase" id="RU003930"/>
    </source>
</evidence>
<dbReference type="FunFam" id="3.30.1440.10:FF:000001">
    <property type="entry name" value="50S ribosomal protein L5"/>
    <property type="match status" value="1"/>
</dbReference>
<dbReference type="GO" id="GO:0003735">
    <property type="term" value="F:structural constituent of ribosome"/>
    <property type="evidence" value="ECO:0007669"/>
    <property type="project" value="InterPro"/>
</dbReference>
<dbReference type="PIRSF" id="PIRSF002161">
    <property type="entry name" value="Ribosomal_L5"/>
    <property type="match status" value="1"/>
</dbReference>
<dbReference type="GO" id="GO:0000049">
    <property type="term" value="F:tRNA binding"/>
    <property type="evidence" value="ECO:0007669"/>
    <property type="project" value="UniProtKB-UniRule"/>
</dbReference>
<evidence type="ECO:0000259" key="8">
    <source>
        <dbReference type="Pfam" id="PF00673"/>
    </source>
</evidence>
<keyword evidence="5" id="KW-0699">rRNA-binding</keyword>
<reference evidence="10" key="1">
    <citation type="submission" date="2017-09" db="EMBL/GenBank/DDBJ databases">
        <title>Depth-based differentiation of microbial function through sediment-hosted aquifers and enrichment of novel symbionts in the deep terrestrial subsurface.</title>
        <authorList>
            <person name="Probst A.J."/>
            <person name="Ladd B."/>
            <person name="Jarett J.K."/>
            <person name="Geller-Mcgrath D.E."/>
            <person name="Sieber C.M.K."/>
            <person name="Emerson J.B."/>
            <person name="Anantharaman K."/>
            <person name="Thomas B.C."/>
            <person name="Malmstrom R."/>
            <person name="Stieglmeier M."/>
            <person name="Klingl A."/>
            <person name="Woyke T."/>
            <person name="Ryan C.M."/>
            <person name="Banfield J.F."/>
        </authorList>
    </citation>
    <scope>NUCLEOTIDE SEQUENCE [LARGE SCALE GENOMIC DNA]</scope>
</reference>
<evidence type="ECO:0000256" key="5">
    <source>
        <dbReference type="HAMAP-Rule" id="MF_01333"/>
    </source>
</evidence>
<evidence type="ECO:0000256" key="1">
    <source>
        <dbReference type="ARBA" id="ARBA00008553"/>
    </source>
</evidence>
<organism evidence="9 10">
    <name type="scientific">Candidatus Portnoybacteria bacterium CG10_big_fil_rev_8_21_14_0_10_36_7</name>
    <dbReference type="NCBI Taxonomy" id="1974812"/>
    <lineage>
        <taxon>Bacteria</taxon>
        <taxon>Candidatus Portnoyibacteriota</taxon>
    </lineage>
</organism>
<comment type="subunit">
    <text evidence="5">Part of the 50S ribosomal subunit; part of the 5S rRNA/L5/L18/L25 subcomplex. Contacts the 5S rRNA and the P site tRNA. Forms a bridge to the 30S subunit in the 70S ribosome.</text>
</comment>
<gene>
    <name evidence="5" type="primary">rplE</name>
    <name evidence="9" type="ORF">COU81_03390</name>
</gene>
<evidence type="ECO:0000256" key="3">
    <source>
        <dbReference type="ARBA" id="ARBA00023274"/>
    </source>
</evidence>